<dbReference type="AlphaFoldDB" id="A0A7J5BUW9"/>
<proteinExistence type="predicted"/>
<dbReference type="InterPro" id="IPR038590">
    <property type="entry name" value="YaeQ_sf"/>
</dbReference>
<dbReference type="Proteomes" id="UP000467240">
    <property type="component" value="Unassembled WGS sequence"/>
</dbReference>
<reference evidence="1 2" key="1">
    <citation type="submission" date="2019-09" db="EMBL/GenBank/DDBJ databases">
        <title>Phylogeny of genus Pseudoclavibacter and closely related genus.</title>
        <authorList>
            <person name="Li Y."/>
        </authorList>
    </citation>
    <scope>NUCLEOTIDE SEQUENCE [LARGE SCALE GENOMIC DNA]</scope>
    <source>
        <strain evidence="1 2">DSM 23821</strain>
    </source>
</reference>
<comment type="caution">
    <text evidence="1">The sequence shown here is derived from an EMBL/GenBank/DDBJ whole genome shotgun (WGS) entry which is preliminary data.</text>
</comment>
<dbReference type="Pfam" id="PF07152">
    <property type="entry name" value="YaeQ"/>
    <property type="match status" value="1"/>
</dbReference>
<accession>A0A7J5BUW9</accession>
<organism evidence="1 2">
    <name type="scientific">Pseudoclavibacter chungangensis</name>
    <dbReference type="NCBI Taxonomy" id="587635"/>
    <lineage>
        <taxon>Bacteria</taxon>
        <taxon>Bacillati</taxon>
        <taxon>Actinomycetota</taxon>
        <taxon>Actinomycetes</taxon>
        <taxon>Micrococcales</taxon>
        <taxon>Microbacteriaceae</taxon>
        <taxon>Pseudoclavibacter</taxon>
    </lineage>
</organism>
<protein>
    <submittedName>
        <fullName evidence="1">YaeQ family protein</fullName>
    </submittedName>
</protein>
<evidence type="ECO:0000313" key="2">
    <source>
        <dbReference type="Proteomes" id="UP000467240"/>
    </source>
</evidence>
<dbReference type="EMBL" id="WBJZ01000007">
    <property type="protein sequence ID" value="KAB1657914.1"/>
    <property type="molecule type" value="Genomic_DNA"/>
</dbReference>
<dbReference type="InterPro" id="IPR009822">
    <property type="entry name" value="YaeQ"/>
</dbReference>
<dbReference type="SMART" id="SM01322">
    <property type="entry name" value="YaeQ"/>
    <property type="match status" value="1"/>
</dbReference>
<dbReference type="OrthoDB" id="5293309at2"/>
<dbReference type="PANTHER" id="PTHR38784">
    <property type="entry name" value="SUCROSE PHOSPHORYLASE"/>
    <property type="match status" value="1"/>
</dbReference>
<keyword evidence="2" id="KW-1185">Reference proteome</keyword>
<dbReference type="PANTHER" id="PTHR38784:SF1">
    <property type="entry name" value="SUCROSE PHOSPHORYLASE"/>
    <property type="match status" value="1"/>
</dbReference>
<dbReference type="InterPro" id="IPR011335">
    <property type="entry name" value="Restrct_endonuc-II-like"/>
</dbReference>
<gene>
    <name evidence="1" type="ORF">F8O01_06445</name>
</gene>
<evidence type="ECO:0000313" key="1">
    <source>
        <dbReference type="EMBL" id="KAB1657914.1"/>
    </source>
</evidence>
<dbReference type="SUPFAM" id="SSF52980">
    <property type="entry name" value="Restriction endonuclease-like"/>
    <property type="match status" value="1"/>
</dbReference>
<name>A0A7J5BUW9_9MICO</name>
<sequence length="179" mass="19291">MAAGATIHTFTVQLADLDRGVYADPVLRVARHPSETDTYMLTRVLAYCLEYENGIDFTAGISATDEPAILVKDPTGSVLAWIEIGAPDAKRLHTGSKLAERTAVYTFRDPAKLVAGWAGKPMHRGADIPVHSFDPGFVERAAAAIERRNELTVSVTEGHVYLELNGASFDSPIHTVSAA</sequence>
<dbReference type="PIRSF" id="PIRSF011484">
    <property type="entry name" value="YaeQ"/>
    <property type="match status" value="1"/>
</dbReference>
<dbReference type="RefSeq" id="WP_158040072.1">
    <property type="nucleotide sequence ID" value="NZ_JACCFV010000001.1"/>
</dbReference>
<dbReference type="Gene3D" id="3.10.640.10">
    <property type="entry name" value="Restriction endonuclease-like alpha-beta roll domain"/>
    <property type="match status" value="1"/>
</dbReference>